<keyword evidence="4" id="KW-0812">Transmembrane</keyword>
<protein>
    <submittedName>
        <fullName evidence="14">Signal transduction histidine kinase</fullName>
    </submittedName>
</protein>
<dbReference type="InterPro" id="IPR008207">
    <property type="entry name" value="Sig_transdc_His_kin_Hpt_dom"/>
</dbReference>
<dbReference type="GO" id="GO:0004672">
    <property type="term" value="F:protein kinase activity"/>
    <property type="evidence" value="ECO:0007669"/>
    <property type="project" value="UniProtKB-ARBA"/>
</dbReference>
<dbReference type="PROSITE" id="PS50110">
    <property type="entry name" value="RESPONSE_REGULATORY"/>
    <property type="match status" value="1"/>
</dbReference>
<dbReference type="GO" id="GO:0005524">
    <property type="term" value="F:ATP binding"/>
    <property type="evidence" value="ECO:0007669"/>
    <property type="project" value="UniProtKB-KW"/>
</dbReference>
<dbReference type="GO" id="GO:0000160">
    <property type="term" value="P:phosphorelay signal transduction system"/>
    <property type="evidence" value="ECO:0007669"/>
    <property type="project" value="UniProtKB-KW"/>
</dbReference>
<name>A4TUM4_9PROT</name>
<dbReference type="PROSITE" id="PS50894">
    <property type="entry name" value="HPT"/>
    <property type="match status" value="2"/>
</dbReference>
<gene>
    <name evidence="14" type="ORF">MGR_2915</name>
</gene>
<keyword evidence="14" id="KW-0418">Kinase</keyword>
<keyword evidence="2" id="KW-1003">Cell membrane</keyword>
<keyword evidence="6" id="KW-0067">ATP-binding</keyword>
<dbReference type="InterPro" id="IPR036641">
    <property type="entry name" value="HPT_dom_sf"/>
</dbReference>
<evidence type="ECO:0000256" key="3">
    <source>
        <dbReference type="ARBA" id="ARBA00022553"/>
    </source>
</evidence>
<dbReference type="PANTHER" id="PTHR45339">
    <property type="entry name" value="HYBRID SIGNAL TRANSDUCTION HISTIDINE KINASE J"/>
    <property type="match status" value="1"/>
</dbReference>
<dbReference type="GO" id="GO:0005886">
    <property type="term" value="C:plasma membrane"/>
    <property type="evidence" value="ECO:0007669"/>
    <property type="project" value="UniProtKB-SubCell"/>
</dbReference>
<keyword evidence="7" id="KW-1133">Transmembrane helix</keyword>
<comment type="subcellular location">
    <subcellularLocation>
        <location evidence="1">Cell membrane</location>
        <topology evidence="1">Multi-pass membrane protein</topology>
    </subcellularLocation>
</comment>
<evidence type="ECO:0000256" key="6">
    <source>
        <dbReference type="ARBA" id="ARBA00022840"/>
    </source>
</evidence>
<evidence type="ECO:0000256" key="4">
    <source>
        <dbReference type="ARBA" id="ARBA00022692"/>
    </source>
</evidence>
<feature type="modified residue" description="4-aspartylphosphate" evidence="11">
    <location>
        <position position="5"/>
    </location>
</feature>
<dbReference type="AlphaFoldDB" id="A4TUM4"/>
<feature type="domain" description="Response regulatory" evidence="12">
    <location>
        <begin position="1"/>
        <end position="70"/>
    </location>
</feature>
<accession>A4TUM4</accession>
<proteinExistence type="predicted"/>
<evidence type="ECO:0000259" key="12">
    <source>
        <dbReference type="PROSITE" id="PS50110"/>
    </source>
</evidence>
<dbReference type="SUPFAM" id="SSF47226">
    <property type="entry name" value="Histidine-containing phosphotransfer domain, HPT domain"/>
    <property type="match status" value="2"/>
</dbReference>
<keyword evidence="8" id="KW-0902">Two-component regulatory system</keyword>
<dbReference type="EMBL" id="CU459003">
    <property type="protein sequence ID" value="CAM74331.1"/>
    <property type="molecule type" value="Genomic_DNA"/>
</dbReference>
<evidence type="ECO:0000313" key="14">
    <source>
        <dbReference type="EMBL" id="CAM74331.1"/>
    </source>
</evidence>
<dbReference type="Pfam" id="PF00072">
    <property type="entry name" value="Response_reg"/>
    <property type="match status" value="1"/>
</dbReference>
<feature type="domain" description="HPt" evidence="13">
    <location>
        <begin position="101"/>
        <end position="194"/>
    </location>
</feature>
<keyword evidence="3 11" id="KW-0597">Phosphoprotein</keyword>
<dbReference type="InterPro" id="IPR001789">
    <property type="entry name" value="Sig_transdc_resp-reg_receiver"/>
</dbReference>
<evidence type="ECO:0000256" key="11">
    <source>
        <dbReference type="PROSITE-ProRule" id="PRU00169"/>
    </source>
</evidence>
<dbReference type="PANTHER" id="PTHR45339:SF1">
    <property type="entry name" value="HYBRID SIGNAL TRANSDUCTION HISTIDINE KINASE J"/>
    <property type="match status" value="1"/>
</dbReference>
<reference evidence="14" key="1">
    <citation type="journal article" date="2007" name="J. Bacteriol.">
        <title>Comparative genome analysis of four magnetotactic bacteria reveals a complex set of group-specific genes implicated in magnetosome biomineralization and function.</title>
        <authorList>
            <person name="Richter M."/>
            <person name="Kube M."/>
            <person name="Bazylinski D.A."/>
            <person name="Lombardot T."/>
            <person name="Gloeckner F.O."/>
            <person name="Reinhardt R."/>
            <person name="Schueler D."/>
        </authorList>
    </citation>
    <scope>NUCLEOTIDE SEQUENCE</scope>
    <source>
        <strain evidence="14">MSR-1</strain>
    </source>
</reference>
<keyword evidence="5" id="KW-0547">Nucleotide-binding</keyword>
<sequence>MVLMDMQMPVMDGIDATREIRRLGKTLPILAMTANAMEADRERCLAAGMNDHLAKPIDPDELEATLVRWMTAAVPQTDDEGIPTDIPGLDVVQGLKRVRGKKKLFLDLLGTFVAGQADAVDRIRQALDTDERETAQRIAHTLKGVAGNIGAAAIQQAAAVVEAAIKDGEGPDLTRLEHELGAVVTALRHRLPAPTPQPPAPAADAGKVLARLRALLAGSDAEAEELVVSHMDLLRSAMPEVADRIAALVRGFDFDKALALLPATAPARPPLPEIDPDVFEFEPMGDIYKWDVTRLRGILTGFLDDAASKVATLSNAGDDPKLRDLAHGLKGAAATAGATRLARLAADIEDAAKTDNSEAVALLLPLLAPTFDELKAALADFLVPVPQGAV</sequence>
<evidence type="ECO:0000256" key="10">
    <source>
        <dbReference type="PROSITE-ProRule" id="PRU00110"/>
    </source>
</evidence>
<dbReference type="SMART" id="SM00073">
    <property type="entry name" value="HPT"/>
    <property type="match status" value="2"/>
</dbReference>
<dbReference type="Gene3D" id="1.20.120.160">
    <property type="entry name" value="HPT domain"/>
    <property type="match status" value="2"/>
</dbReference>
<dbReference type="Pfam" id="PF01627">
    <property type="entry name" value="Hpt"/>
    <property type="match status" value="2"/>
</dbReference>
<feature type="modified residue" description="Phosphohistidine" evidence="10">
    <location>
        <position position="140"/>
    </location>
</feature>
<dbReference type="CDD" id="cd17546">
    <property type="entry name" value="REC_hyHK_CKI1_RcsC-like"/>
    <property type="match status" value="1"/>
</dbReference>
<evidence type="ECO:0000256" key="9">
    <source>
        <dbReference type="ARBA" id="ARBA00023136"/>
    </source>
</evidence>
<evidence type="ECO:0000256" key="2">
    <source>
        <dbReference type="ARBA" id="ARBA00022475"/>
    </source>
</evidence>
<organism evidence="14">
    <name type="scientific">Magnetospirillum gryphiswaldense</name>
    <dbReference type="NCBI Taxonomy" id="55518"/>
    <lineage>
        <taxon>Bacteria</taxon>
        <taxon>Pseudomonadati</taxon>
        <taxon>Pseudomonadota</taxon>
        <taxon>Alphaproteobacteria</taxon>
        <taxon>Rhodospirillales</taxon>
        <taxon>Rhodospirillaceae</taxon>
        <taxon>Magnetospirillum</taxon>
    </lineage>
</organism>
<evidence type="ECO:0000259" key="13">
    <source>
        <dbReference type="PROSITE" id="PS50894"/>
    </source>
</evidence>
<keyword evidence="14" id="KW-0808">Transferase</keyword>
<dbReference type="SUPFAM" id="SSF52172">
    <property type="entry name" value="CheY-like"/>
    <property type="match status" value="1"/>
</dbReference>
<evidence type="ECO:0000256" key="5">
    <source>
        <dbReference type="ARBA" id="ARBA00022741"/>
    </source>
</evidence>
<keyword evidence="9" id="KW-0472">Membrane</keyword>
<evidence type="ECO:0000256" key="8">
    <source>
        <dbReference type="ARBA" id="ARBA00023012"/>
    </source>
</evidence>
<evidence type="ECO:0000256" key="7">
    <source>
        <dbReference type="ARBA" id="ARBA00022989"/>
    </source>
</evidence>
<evidence type="ECO:0000256" key="1">
    <source>
        <dbReference type="ARBA" id="ARBA00004651"/>
    </source>
</evidence>
<feature type="domain" description="HPt" evidence="13">
    <location>
        <begin position="288"/>
        <end position="381"/>
    </location>
</feature>
<feature type="modified residue" description="Phosphohistidine" evidence="10">
    <location>
        <position position="327"/>
    </location>
</feature>
<dbReference type="InterPro" id="IPR011006">
    <property type="entry name" value="CheY-like_superfamily"/>
</dbReference>
<dbReference type="Gene3D" id="3.40.50.2300">
    <property type="match status" value="1"/>
</dbReference>